<keyword evidence="2" id="KW-0328">Glycosyltransferase</keyword>
<dbReference type="PANTHER" id="PTHR43179">
    <property type="entry name" value="RHAMNOSYLTRANSFERASE WBBL"/>
    <property type="match status" value="1"/>
</dbReference>
<evidence type="ECO:0000313" key="6">
    <source>
        <dbReference type="Proteomes" id="UP000647339"/>
    </source>
</evidence>
<evidence type="ECO:0000256" key="1">
    <source>
        <dbReference type="ARBA" id="ARBA00006739"/>
    </source>
</evidence>
<dbReference type="EMBL" id="BMIU01000014">
    <property type="protein sequence ID" value="GGF38007.1"/>
    <property type="molecule type" value="Genomic_DNA"/>
</dbReference>
<dbReference type="Proteomes" id="UP000647339">
    <property type="component" value="Unassembled WGS sequence"/>
</dbReference>
<comment type="caution">
    <text evidence="5">The sequence shown here is derived from an EMBL/GenBank/DDBJ whole genome shotgun (WGS) entry which is preliminary data.</text>
</comment>
<proteinExistence type="inferred from homology"/>
<dbReference type="RefSeq" id="WP_137403041.1">
    <property type="nucleotide sequence ID" value="NZ_BMIU01000014.1"/>
</dbReference>
<dbReference type="InterPro" id="IPR001173">
    <property type="entry name" value="Glyco_trans_2-like"/>
</dbReference>
<dbReference type="Pfam" id="PF00535">
    <property type="entry name" value="Glycos_transf_2"/>
    <property type="match status" value="1"/>
</dbReference>
<feature type="domain" description="Glycosyltransferase 2-like" evidence="4">
    <location>
        <begin position="61"/>
        <end position="114"/>
    </location>
</feature>
<name>A0ABQ1V433_9BACT</name>
<evidence type="ECO:0000256" key="2">
    <source>
        <dbReference type="ARBA" id="ARBA00022676"/>
    </source>
</evidence>
<keyword evidence="6" id="KW-1185">Reference proteome</keyword>
<dbReference type="PANTHER" id="PTHR43179:SF12">
    <property type="entry name" value="GALACTOFURANOSYLTRANSFERASE GLFT2"/>
    <property type="match status" value="1"/>
</dbReference>
<evidence type="ECO:0000256" key="3">
    <source>
        <dbReference type="ARBA" id="ARBA00022679"/>
    </source>
</evidence>
<accession>A0ABQ1V433</accession>
<evidence type="ECO:0000259" key="4">
    <source>
        <dbReference type="Pfam" id="PF00535"/>
    </source>
</evidence>
<dbReference type="Gene3D" id="3.90.550.10">
    <property type="entry name" value="Spore Coat Polysaccharide Biosynthesis Protein SpsA, Chain A"/>
    <property type="match status" value="1"/>
</dbReference>
<sequence length="244" mass="28501">MNHSIEIDIVILSYAKDESLRKTTENALESLMSSESDSAVKFNVFVIESVKSQPRYNFPNTVTIYPNKKFGYHKFMNIGIKMGTSPYVCICNNDLIFHKTWASEIVRAFENDPHLSSASPACSIHHPDHGIKINNGLLYGYEVRKELIGWCLFFKREMLNITGKLDPKFKFWFADNDYSMTLQKHGLKHALVTSSVVDHLESQTLNTKSEKEKRKLTARERFYYEYKWEGRSLFSYLNRLRKFK</sequence>
<comment type="similarity">
    <text evidence="1">Belongs to the glycosyltransferase 2 family.</text>
</comment>
<dbReference type="InterPro" id="IPR029044">
    <property type="entry name" value="Nucleotide-diphossugar_trans"/>
</dbReference>
<organism evidence="5 6">
    <name type="scientific">Echinicola rosea</name>
    <dbReference type="NCBI Taxonomy" id="1807691"/>
    <lineage>
        <taxon>Bacteria</taxon>
        <taxon>Pseudomonadati</taxon>
        <taxon>Bacteroidota</taxon>
        <taxon>Cytophagia</taxon>
        <taxon>Cytophagales</taxon>
        <taxon>Cyclobacteriaceae</taxon>
        <taxon>Echinicola</taxon>
    </lineage>
</organism>
<keyword evidence="3" id="KW-0808">Transferase</keyword>
<gene>
    <name evidence="5" type="ORF">GCM10011339_28200</name>
</gene>
<protein>
    <recommendedName>
        <fullName evidence="4">Glycosyltransferase 2-like domain-containing protein</fullName>
    </recommendedName>
</protein>
<dbReference type="SUPFAM" id="SSF53448">
    <property type="entry name" value="Nucleotide-diphospho-sugar transferases"/>
    <property type="match status" value="1"/>
</dbReference>
<evidence type="ECO:0000313" key="5">
    <source>
        <dbReference type="EMBL" id="GGF38007.1"/>
    </source>
</evidence>
<reference evidence="6" key="1">
    <citation type="journal article" date="2019" name="Int. J. Syst. Evol. Microbiol.">
        <title>The Global Catalogue of Microorganisms (GCM) 10K type strain sequencing project: providing services to taxonomists for standard genome sequencing and annotation.</title>
        <authorList>
            <consortium name="The Broad Institute Genomics Platform"/>
            <consortium name="The Broad Institute Genome Sequencing Center for Infectious Disease"/>
            <person name="Wu L."/>
            <person name="Ma J."/>
        </authorList>
    </citation>
    <scope>NUCLEOTIDE SEQUENCE [LARGE SCALE GENOMIC DNA]</scope>
    <source>
        <strain evidence="6">CGMCC 1.15407</strain>
    </source>
</reference>